<dbReference type="Pfam" id="PF10983">
    <property type="entry name" value="DUF2793"/>
    <property type="match status" value="1"/>
</dbReference>
<sequence>MTTPNLSLQTVPANSLQPSVPVNDALQVLDALVQLSVETMAAAPPATLQADVGKRWIIAAGATGVWAGKDRQIALCTAAGSWRYFSPAEGWRADVRDTNAALRFDGAAWVAISAEIGDGAVTTAKLAAGAVTPAKLAATAVTPGSYTNASITVDQQGRITAAANGSGGGGGAASKARVYLNTAASTPGAAGWYKPPLDTVDFDTGSMWDATNQRFMPKVAGYYQCNLRMRTNTTGSLSGVAIRKNGTVYFNVGSDNATASSNARGGSGMIYCNGTTDYLELAGYSFASRAMTVGQYDTYMEVFGPI</sequence>
<accession>A0ABV6RKM5</accession>
<dbReference type="Gene3D" id="2.60.120.40">
    <property type="match status" value="1"/>
</dbReference>
<dbReference type="EMBL" id="JBHLTG010000001">
    <property type="protein sequence ID" value="MFC0677534.1"/>
    <property type="molecule type" value="Genomic_DNA"/>
</dbReference>
<evidence type="ECO:0000313" key="2">
    <source>
        <dbReference type="Proteomes" id="UP001589896"/>
    </source>
</evidence>
<dbReference type="InterPro" id="IPR008983">
    <property type="entry name" value="Tumour_necrosis_fac-like_dom"/>
</dbReference>
<organism evidence="1 2">
    <name type="scientific">Lysobacter korlensis</name>
    <dbReference type="NCBI Taxonomy" id="553636"/>
    <lineage>
        <taxon>Bacteria</taxon>
        <taxon>Pseudomonadati</taxon>
        <taxon>Pseudomonadota</taxon>
        <taxon>Gammaproteobacteria</taxon>
        <taxon>Lysobacterales</taxon>
        <taxon>Lysobacteraceae</taxon>
        <taxon>Lysobacter</taxon>
    </lineage>
</organism>
<dbReference type="RefSeq" id="WP_386666159.1">
    <property type="nucleotide sequence ID" value="NZ_JBHLTG010000001.1"/>
</dbReference>
<comment type="caution">
    <text evidence="1">The sequence shown here is derived from an EMBL/GenBank/DDBJ whole genome shotgun (WGS) entry which is preliminary data.</text>
</comment>
<proteinExistence type="predicted"/>
<gene>
    <name evidence="1" type="ORF">ACFFGH_06675</name>
</gene>
<keyword evidence="2" id="KW-1185">Reference proteome</keyword>
<evidence type="ECO:0000313" key="1">
    <source>
        <dbReference type="EMBL" id="MFC0677534.1"/>
    </source>
</evidence>
<dbReference type="InterPro" id="IPR021251">
    <property type="entry name" value="DUF2793"/>
</dbReference>
<name>A0ABV6RKM5_9GAMM</name>
<protein>
    <submittedName>
        <fullName evidence="1">DUF2793 domain-containing protein</fullName>
    </submittedName>
</protein>
<dbReference type="Proteomes" id="UP001589896">
    <property type="component" value="Unassembled WGS sequence"/>
</dbReference>
<reference evidence="1 2" key="1">
    <citation type="submission" date="2024-09" db="EMBL/GenBank/DDBJ databases">
        <authorList>
            <person name="Sun Q."/>
            <person name="Mori K."/>
        </authorList>
    </citation>
    <scope>NUCLEOTIDE SEQUENCE [LARGE SCALE GENOMIC DNA]</scope>
    <source>
        <strain evidence="1 2">KCTC 23076</strain>
    </source>
</reference>